<dbReference type="AlphaFoldDB" id="A0A8D8QRD4"/>
<dbReference type="EMBL" id="HBUF01356691">
    <property type="protein sequence ID" value="CAG6717956.1"/>
    <property type="molecule type" value="Transcribed_RNA"/>
</dbReference>
<organism evidence="5">
    <name type="scientific">Cacopsylla melanoneura</name>
    <dbReference type="NCBI Taxonomy" id="428564"/>
    <lineage>
        <taxon>Eukaryota</taxon>
        <taxon>Metazoa</taxon>
        <taxon>Ecdysozoa</taxon>
        <taxon>Arthropoda</taxon>
        <taxon>Hexapoda</taxon>
        <taxon>Insecta</taxon>
        <taxon>Pterygota</taxon>
        <taxon>Neoptera</taxon>
        <taxon>Paraneoptera</taxon>
        <taxon>Hemiptera</taxon>
        <taxon>Sternorrhyncha</taxon>
        <taxon>Psylloidea</taxon>
        <taxon>Psyllidae</taxon>
        <taxon>Psyllinae</taxon>
        <taxon>Cacopsylla</taxon>
    </lineage>
</organism>
<dbReference type="GO" id="GO:0006729">
    <property type="term" value="P:tetrahydrobiopterin biosynthetic process"/>
    <property type="evidence" value="ECO:0007669"/>
    <property type="project" value="TreeGrafter"/>
</dbReference>
<dbReference type="EMBL" id="HBUF01644681">
    <property type="protein sequence ID" value="CAG6785621.1"/>
    <property type="molecule type" value="Transcribed_RNA"/>
</dbReference>
<dbReference type="PANTHER" id="PTHR44085:SF2">
    <property type="entry name" value="SEPIAPTERIN REDUCTASE"/>
    <property type="match status" value="1"/>
</dbReference>
<keyword evidence="2" id="KW-0963">Cytoplasm</keyword>
<reference evidence="5" key="1">
    <citation type="submission" date="2021-05" db="EMBL/GenBank/DDBJ databases">
        <authorList>
            <person name="Alioto T."/>
            <person name="Alioto T."/>
            <person name="Gomez Garrido J."/>
        </authorList>
    </citation>
    <scope>NUCLEOTIDE SEQUENCE</scope>
</reference>
<dbReference type="EMBL" id="HBUF01092138">
    <property type="protein sequence ID" value="CAG6635969.1"/>
    <property type="molecule type" value="Transcribed_RNA"/>
</dbReference>
<comment type="subcellular location">
    <subcellularLocation>
        <location evidence="1">Cytoplasm</location>
    </subcellularLocation>
</comment>
<dbReference type="GO" id="GO:0005737">
    <property type="term" value="C:cytoplasm"/>
    <property type="evidence" value="ECO:0007669"/>
    <property type="project" value="UniProtKB-SubCell"/>
</dbReference>
<accession>A0A8D8QRD4</accession>
<keyword evidence="4" id="KW-0560">Oxidoreductase</keyword>
<evidence type="ECO:0000256" key="1">
    <source>
        <dbReference type="ARBA" id="ARBA00004496"/>
    </source>
</evidence>
<dbReference type="PANTHER" id="PTHR44085">
    <property type="entry name" value="SEPIAPTERIN REDUCTASE"/>
    <property type="match status" value="1"/>
</dbReference>
<keyword evidence="3" id="KW-0521">NADP</keyword>
<protein>
    <submittedName>
        <fullName evidence="5">Sepiapterin reductase</fullName>
    </submittedName>
</protein>
<dbReference type="EMBL" id="HBUF01356690">
    <property type="protein sequence ID" value="CAG6717954.1"/>
    <property type="molecule type" value="Transcribed_RNA"/>
</dbReference>
<proteinExistence type="predicted"/>
<sequence>MSETPAPFWNRKTLMLITGASQGIGEYWAVEFSKKLAKDSVVLLWARSEAGLEATKNKVIAANPGVVVKTHAVDLSKAKGSEFNSYLSQVNGSEFELCFLVNNAGSIGDVKKFAQDMKDEQEWNDYLALNVVSFATLTSSFVSLYPPSPSRETCILNVTSLAAVQPMPSFGFYCVGKAARESYLKVLATENPQLNALSYSPGPIHTNMVETILTSTASSEIKSGFTAMRDGNSFVTLAQTTDKVIKALTDRSYVSPGRIDFYDRPE</sequence>
<dbReference type="InterPro" id="IPR036291">
    <property type="entry name" value="NAD(P)-bd_dom_sf"/>
</dbReference>
<dbReference type="SUPFAM" id="SSF51735">
    <property type="entry name" value="NAD(P)-binding Rossmann-fold domains"/>
    <property type="match status" value="1"/>
</dbReference>
<dbReference type="GO" id="GO:0004757">
    <property type="term" value="F:sepiapterin reductase (NADP+) activity"/>
    <property type="evidence" value="ECO:0007669"/>
    <property type="project" value="TreeGrafter"/>
</dbReference>
<dbReference type="InterPro" id="IPR051721">
    <property type="entry name" value="Biopterin_syn/organic_redct"/>
</dbReference>
<dbReference type="Gene3D" id="3.40.50.720">
    <property type="entry name" value="NAD(P)-binding Rossmann-like Domain"/>
    <property type="match status" value="1"/>
</dbReference>
<evidence type="ECO:0000313" key="5">
    <source>
        <dbReference type="EMBL" id="CAG6635969.1"/>
    </source>
</evidence>
<evidence type="ECO:0000256" key="2">
    <source>
        <dbReference type="ARBA" id="ARBA00022490"/>
    </source>
</evidence>
<evidence type="ECO:0000256" key="3">
    <source>
        <dbReference type="ARBA" id="ARBA00022857"/>
    </source>
</evidence>
<dbReference type="InterPro" id="IPR002347">
    <property type="entry name" value="SDR_fam"/>
</dbReference>
<dbReference type="Pfam" id="PF00106">
    <property type="entry name" value="adh_short"/>
    <property type="match status" value="1"/>
</dbReference>
<dbReference type="PRINTS" id="PR00081">
    <property type="entry name" value="GDHRDH"/>
</dbReference>
<evidence type="ECO:0000256" key="4">
    <source>
        <dbReference type="ARBA" id="ARBA00023002"/>
    </source>
</evidence>
<name>A0A8D8QRD4_9HEMI</name>